<dbReference type="PATRIC" id="fig|1321819.3.peg.2629"/>
<comment type="caution">
    <text evidence="2">The sequence shown here is derived from an EMBL/GenBank/DDBJ whole genome shotgun (WGS) entry which is preliminary data.</text>
</comment>
<sequence>MIMKYTETGQCIWCGKKEPEVSFENKPHILPHSLGGDEIGFDICDDCNAYFGTATLGKPALDFVFLLQLLSQKASYKNQK</sequence>
<proteinExistence type="predicted"/>
<dbReference type="InterPro" id="IPR029471">
    <property type="entry name" value="HNH_5"/>
</dbReference>
<dbReference type="EMBL" id="AWSV01000150">
    <property type="protein sequence ID" value="ERI81899.1"/>
    <property type="molecule type" value="Genomic_DNA"/>
</dbReference>
<name>U2BUN4_9BACE</name>
<evidence type="ECO:0000313" key="2">
    <source>
        <dbReference type="EMBL" id="ERI81899.1"/>
    </source>
</evidence>
<dbReference type="Pfam" id="PF14279">
    <property type="entry name" value="HNH_5"/>
    <property type="match status" value="1"/>
</dbReference>
<evidence type="ECO:0000313" key="3">
    <source>
        <dbReference type="Proteomes" id="UP000016496"/>
    </source>
</evidence>
<dbReference type="Proteomes" id="UP000016496">
    <property type="component" value="Unassembled WGS sequence"/>
</dbReference>
<dbReference type="HOGENOM" id="CLU_2582445_0_0_10"/>
<dbReference type="AlphaFoldDB" id="U2BUN4"/>
<accession>U2BUN4</accession>
<organism evidence="2 3">
    <name type="scientific">Bacteroides pyogenes F0041</name>
    <dbReference type="NCBI Taxonomy" id="1321819"/>
    <lineage>
        <taxon>Bacteria</taxon>
        <taxon>Pseudomonadati</taxon>
        <taxon>Bacteroidota</taxon>
        <taxon>Bacteroidia</taxon>
        <taxon>Bacteroidales</taxon>
        <taxon>Bacteroidaceae</taxon>
        <taxon>Bacteroides</taxon>
    </lineage>
</organism>
<protein>
    <recommendedName>
        <fullName evidence="1">HNH endonuclease 5 domain-containing protein</fullName>
    </recommendedName>
</protein>
<reference evidence="2 3" key="1">
    <citation type="submission" date="2013-08" db="EMBL/GenBank/DDBJ databases">
        <authorList>
            <person name="Weinstock G."/>
            <person name="Sodergren E."/>
            <person name="Wylie T."/>
            <person name="Fulton L."/>
            <person name="Fulton R."/>
            <person name="Fronick C."/>
            <person name="O'Laughlin M."/>
            <person name="Godfrey J."/>
            <person name="Miner T."/>
            <person name="Herter B."/>
            <person name="Appelbaum E."/>
            <person name="Cordes M."/>
            <person name="Lek S."/>
            <person name="Wollam A."/>
            <person name="Pepin K.H."/>
            <person name="Palsikar V.B."/>
            <person name="Mitreva M."/>
            <person name="Wilson R.K."/>
        </authorList>
    </citation>
    <scope>NUCLEOTIDE SEQUENCE [LARGE SCALE GENOMIC DNA]</scope>
    <source>
        <strain evidence="2 3">F0041</strain>
    </source>
</reference>
<gene>
    <name evidence="2" type="ORF">HMPREF1981_02841</name>
</gene>
<evidence type="ECO:0000259" key="1">
    <source>
        <dbReference type="Pfam" id="PF14279"/>
    </source>
</evidence>
<feature type="domain" description="HNH endonuclease 5" evidence="1">
    <location>
        <begin position="11"/>
        <end position="54"/>
    </location>
</feature>